<dbReference type="InterPro" id="IPR053037">
    <property type="entry name" value="Pericyclase_pydY-like"/>
</dbReference>
<dbReference type="Proteomes" id="UP000481861">
    <property type="component" value="Unassembled WGS sequence"/>
</dbReference>
<dbReference type="PANTHER" id="PTHR38115">
    <property type="entry name" value="LIPOCALIN-LIKE DOMAIN-CONTAINING PROTEIN"/>
    <property type="match status" value="1"/>
</dbReference>
<dbReference type="AlphaFoldDB" id="A0A7C8I308"/>
<comment type="caution">
    <text evidence="2">The sequence shown here is derived from an EMBL/GenBank/DDBJ whole genome shotgun (WGS) entry which is preliminary data.</text>
</comment>
<gene>
    <name evidence="2" type="ORF">BDV95DRAFT_630058</name>
</gene>
<keyword evidence="3" id="KW-1185">Reference proteome</keyword>
<dbReference type="OrthoDB" id="425354at2759"/>
<protein>
    <submittedName>
        <fullName evidence="2">Uncharacterized protein</fullName>
    </submittedName>
</protein>
<name>A0A7C8I308_9PLEO</name>
<reference evidence="2 3" key="1">
    <citation type="submission" date="2020-01" db="EMBL/GenBank/DDBJ databases">
        <authorList>
            <consortium name="DOE Joint Genome Institute"/>
            <person name="Haridas S."/>
            <person name="Albert R."/>
            <person name="Binder M."/>
            <person name="Bloem J."/>
            <person name="Labutti K."/>
            <person name="Salamov A."/>
            <person name="Andreopoulos B."/>
            <person name="Baker S.E."/>
            <person name="Barry K."/>
            <person name="Bills G."/>
            <person name="Bluhm B.H."/>
            <person name="Cannon C."/>
            <person name="Castanera R."/>
            <person name="Culley D.E."/>
            <person name="Daum C."/>
            <person name="Ezra D."/>
            <person name="Gonzalez J.B."/>
            <person name="Henrissat B."/>
            <person name="Kuo A."/>
            <person name="Liang C."/>
            <person name="Lipzen A."/>
            <person name="Lutzoni F."/>
            <person name="Magnuson J."/>
            <person name="Mondo S."/>
            <person name="Nolan M."/>
            <person name="Ohm R."/>
            <person name="Pangilinan J."/>
            <person name="Park H.-J.H."/>
            <person name="Ramirez L."/>
            <person name="Alfaro M."/>
            <person name="Sun H."/>
            <person name="Tritt A."/>
            <person name="Yoshinaga Y."/>
            <person name="Zwiers L.-H.L."/>
            <person name="Turgeon B.G."/>
            <person name="Goodwin S.B."/>
            <person name="Spatafora J.W."/>
            <person name="Crous P.W."/>
            <person name="Grigoriev I.V."/>
        </authorList>
    </citation>
    <scope>NUCLEOTIDE SEQUENCE [LARGE SCALE GENOMIC DNA]</scope>
    <source>
        <strain evidence="2 3">CBS 611.86</strain>
    </source>
</reference>
<accession>A0A7C8I308</accession>
<organism evidence="2 3">
    <name type="scientific">Massariosphaeria phaeospora</name>
    <dbReference type="NCBI Taxonomy" id="100035"/>
    <lineage>
        <taxon>Eukaryota</taxon>
        <taxon>Fungi</taxon>
        <taxon>Dikarya</taxon>
        <taxon>Ascomycota</taxon>
        <taxon>Pezizomycotina</taxon>
        <taxon>Dothideomycetes</taxon>
        <taxon>Pleosporomycetidae</taxon>
        <taxon>Pleosporales</taxon>
        <taxon>Pleosporales incertae sedis</taxon>
        <taxon>Massariosphaeria</taxon>
    </lineage>
</organism>
<proteinExistence type="predicted"/>
<evidence type="ECO:0000313" key="2">
    <source>
        <dbReference type="EMBL" id="KAF2869529.1"/>
    </source>
</evidence>
<evidence type="ECO:0000313" key="3">
    <source>
        <dbReference type="Proteomes" id="UP000481861"/>
    </source>
</evidence>
<dbReference type="PANTHER" id="PTHR38115:SF1">
    <property type="entry name" value="LIPOCALIN-LIKE DOMAIN-CONTAINING PROTEIN"/>
    <property type="match status" value="1"/>
</dbReference>
<dbReference type="EMBL" id="JAADJZ010000016">
    <property type="protein sequence ID" value="KAF2869529.1"/>
    <property type="molecule type" value="Genomic_DNA"/>
</dbReference>
<feature type="region of interest" description="Disordered" evidence="1">
    <location>
        <begin position="124"/>
        <end position="144"/>
    </location>
</feature>
<evidence type="ECO:0000256" key="1">
    <source>
        <dbReference type="SAM" id="MobiDB-lite"/>
    </source>
</evidence>
<sequence length="239" mass="25724">MAAPASVTIKSLDGKWVLAKSLSDATDPVLALQGLGWLTRKAIGLATVTQHVSSWTTPADTTDATSATPLTHMKIEQFATGGIKGTTENRTLDWMYRPHTDHLFGSLQGKSRYTTLAALLAENTSTTSTPNSTSTSGSTPPAAKAANVAADARYLCASDASESEAQGGWLPESRDGEVVEAYVENDGAGWTAWQVWGFSSVGGDGERWLTRRFAVRRTDREEVVRVRLVYEWRGAVEEG</sequence>